<evidence type="ECO:0000256" key="4">
    <source>
        <dbReference type="PIRNR" id="PIRNR006181"/>
    </source>
</evidence>
<comment type="similarity">
    <text evidence="1 4">Belongs to the prolyl-tRNA editing family. YbaK/EbsC subfamily.</text>
</comment>
<dbReference type="GO" id="GO:0006412">
    <property type="term" value="P:translation"/>
    <property type="evidence" value="ECO:0007669"/>
    <property type="project" value="UniProtKB-KW"/>
</dbReference>
<dbReference type="GO" id="GO:0002161">
    <property type="term" value="F:aminoacyl-tRNA deacylase activity"/>
    <property type="evidence" value="ECO:0007669"/>
    <property type="project" value="InterPro"/>
</dbReference>
<comment type="caution">
    <text evidence="6">The sequence shown here is derived from an EMBL/GenBank/DDBJ whole genome shotgun (WGS) entry which is preliminary data.</text>
</comment>
<organism evidence="6 7">
    <name type="scientific">Ligilactobacillus acidipiscis</name>
    <dbReference type="NCBI Taxonomy" id="89059"/>
    <lineage>
        <taxon>Bacteria</taxon>
        <taxon>Bacillati</taxon>
        <taxon>Bacillota</taxon>
        <taxon>Bacilli</taxon>
        <taxon>Lactobacillales</taxon>
        <taxon>Lactobacillaceae</taxon>
        <taxon>Ligilactobacillus</taxon>
    </lineage>
</organism>
<dbReference type="STRING" id="89059.LAC1533_1551"/>
<evidence type="ECO:0000256" key="1">
    <source>
        <dbReference type="ARBA" id="ARBA00009798"/>
    </source>
</evidence>
<keyword evidence="3 4" id="KW-0456">Lyase</keyword>
<sequence length="175" mass="19771">MGKKMAKKKKQPKKTNEERILDDNHIVFSEMQFDWLSGKEKALKQVKEAGLNEESILKTIVCLGSDGPKDYLVVCLPIISEIDLKMVARELGKKQIHLADNKKLIKITGYIHGANTPIGIHAFKDFPIYFDQRIKDFPEVCVSAGKVGRSVRIKLNELMGLVDGHFIQVSDHTQI</sequence>
<dbReference type="PATRIC" id="fig|89059.3.peg.331"/>
<gene>
    <name evidence="6" type="ORF">IV43_GL000326</name>
</gene>
<dbReference type="PANTHER" id="PTHR30411">
    <property type="entry name" value="CYTOPLASMIC PROTEIN"/>
    <property type="match status" value="1"/>
</dbReference>
<evidence type="ECO:0000256" key="2">
    <source>
        <dbReference type="ARBA" id="ARBA00022917"/>
    </source>
</evidence>
<dbReference type="InterPro" id="IPR036754">
    <property type="entry name" value="YbaK/aa-tRNA-synt-asso_dom_sf"/>
</dbReference>
<dbReference type="Proteomes" id="UP000051491">
    <property type="component" value="Unassembled WGS sequence"/>
</dbReference>
<evidence type="ECO:0000259" key="5">
    <source>
        <dbReference type="Pfam" id="PF04073"/>
    </source>
</evidence>
<dbReference type="EC" id="4.2.-.-" evidence="4"/>
<protein>
    <recommendedName>
        <fullName evidence="4">Cys-tRNA(Pro)/Cys-tRNA(Cys) deacylase</fullName>
        <ecNumber evidence="4">4.2.-.-</ecNumber>
    </recommendedName>
</protein>
<keyword evidence="2 4" id="KW-0648">Protein biosynthesis</keyword>
<dbReference type="EMBL" id="JQBK01000012">
    <property type="protein sequence ID" value="KRN86897.1"/>
    <property type="molecule type" value="Genomic_DNA"/>
</dbReference>
<dbReference type="Gene3D" id="3.90.960.10">
    <property type="entry name" value="YbaK/aminoacyl-tRNA synthetase-associated domain"/>
    <property type="match status" value="1"/>
</dbReference>
<reference evidence="6 7" key="1">
    <citation type="journal article" date="2015" name="Genome Announc.">
        <title>Expanding the biotechnology potential of lactobacilli through comparative genomics of 213 strains and associated genera.</title>
        <authorList>
            <person name="Sun Z."/>
            <person name="Harris H.M."/>
            <person name="McCann A."/>
            <person name="Guo C."/>
            <person name="Argimon S."/>
            <person name="Zhang W."/>
            <person name="Yang X."/>
            <person name="Jeffery I.B."/>
            <person name="Cooney J.C."/>
            <person name="Kagawa T.F."/>
            <person name="Liu W."/>
            <person name="Song Y."/>
            <person name="Salvetti E."/>
            <person name="Wrobel A."/>
            <person name="Rasinkangas P."/>
            <person name="Parkhill J."/>
            <person name="Rea M.C."/>
            <person name="O'Sullivan O."/>
            <person name="Ritari J."/>
            <person name="Douillard F.P."/>
            <person name="Paul Ross R."/>
            <person name="Yang R."/>
            <person name="Briner A.E."/>
            <person name="Felis G.E."/>
            <person name="de Vos W.M."/>
            <person name="Barrangou R."/>
            <person name="Klaenhammer T.R."/>
            <person name="Caufield P.W."/>
            <person name="Cui Y."/>
            <person name="Zhang H."/>
            <person name="O'Toole P.W."/>
        </authorList>
    </citation>
    <scope>NUCLEOTIDE SEQUENCE [LARGE SCALE GENOMIC DNA]</scope>
    <source>
        <strain evidence="6 7">DSM 15353</strain>
    </source>
</reference>
<dbReference type="PIRSF" id="PIRSF006181">
    <property type="entry name" value="EbsC_YbaK"/>
    <property type="match status" value="1"/>
</dbReference>
<feature type="domain" description="YbaK/aminoacyl-tRNA synthetase-associated" evidence="5">
    <location>
        <begin position="45"/>
        <end position="159"/>
    </location>
</feature>
<dbReference type="SUPFAM" id="SSF55826">
    <property type="entry name" value="YbaK/ProRS associated domain"/>
    <property type="match status" value="1"/>
</dbReference>
<dbReference type="AlphaFoldDB" id="A0A0R2KBN3"/>
<proteinExistence type="inferred from homology"/>
<dbReference type="GO" id="GO:0016829">
    <property type="term" value="F:lyase activity"/>
    <property type="evidence" value="ECO:0007669"/>
    <property type="project" value="UniProtKB-KW"/>
</dbReference>
<accession>A0A0R2KBN3</accession>
<dbReference type="PANTHER" id="PTHR30411:SF0">
    <property type="entry name" value="CYS-TRNA(PRO)_CYS-TRNA(CYS) DEACYLASE YBAK"/>
    <property type="match status" value="1"/>
</dbReference>
<evidence type="ECO:0000313" key="6">
    <source>
        <dbReference type="EMBL" id="KRN86897.1"/>
    </source>
</evidence>
<dbReference type="Pfam" id="PF04073">
    <property type="entry name" value="tRNA_edit"/>
    <property type="match status" value="1"/>
</dbReference>
<name>A0A0R2KBN3_9LACO</name>
<evidence type="ECO:0000313" key="7">
    <source>
        <dbReference type="Proteomes" id="UP000051491"/>
    </source>
</evidence>
<dbReference type="InterPro" id="IPR004369">
    <property type="entry name" value="Prolyl-tRNA_editing_YbaK/EbsC"/>
</dbReference>
<dbReference type="InterPro" id="IPR007214">
    <property type="entry name" value="YbaK/aa-tRNA-synth-assoc-dom"/>
</dbReference>
<evidence type="ECO:0000256" key="3">
    <source>
        <dbReference type="ARBA" id="ARBA00023239"/>
    </source>
</evidence>